<sequence>MKFTDVLFLFLIGFSVGLEYTSCHTVTCGTGITSSECISISSSDGKVTVTPCTTGLQCQDNGQFTSTTGGWNSSNCTTAISQNSTTSLIRQSAAGYPCSSNSDCASNTCQNGICQGIPEGQNCTLDDECQPNHYCYIQSTNQTSNNDSSSNNSTSGNTSNGTNGTGTNASTGGNTTNSTGSSNSTNQTSSNGTSTNSSSENATNSTSGGVTPSNNTNSSTSSNTTASNTTTSNTTTSNTTTSNTTTSNTTTSNTSSSTNNTESNTSSSTNTTTSNTTTSNTSSGNNDTSENSSSASNSSNSSGTNNTTTTNTARRLQTETTDASNQGICMAANPVDTACTSDTQCQVGYGCNNLVCTKLFSVAVGTAASSSKFCATNLVRNGVCEGIVIVSQNKTLSSPYQCSIGSDCIYQYKTDGANFTTDHCQCDGTSTSVGYCGMVSGVIGVWDQVYPKLQYTVSNCSGTLTHTDDIQDLIACGSLSNDTQSYYNEAILETSAWTLYQSGAIDKCASSLGLFAPNSSNDASSAFVLVLSAVFLVFI</sequence>
<feature type="chain" id="PRO_5043706557" evidence="2">
    <location>
        <begin position="24"/>
        <end position="539"/>
    </location>
</feature>
<evidence type="ECO:0000256" key="1">
    <source>
        <dbReference type="SAM" id="MobiDB-lite"/>
    </source>
</evidence>
<evidence type="ECO:0000256" key="2">
    <source>
        <dbReference type="SAM" id="SignalP"/>
    </source>
</evidence>
<comment type="caution">
    <text evidence="3">The sequence shown here is derived from an EMBL/GenBank/DDBJ whole genome shotgun (WGS) entry which is preliminary data.</text>
</comment>
<feature type="compositionally biased region" description="Low complexity" evidence="1">
    <location>
        <begin position="141"/>
        <end position="312"/>
    </location>
</feature>
<dbReference type="Proteomes" id="UP001162131">
    <property type="component" value="Unassembled WGS sequence"/>
</dbReference>
<reference evidence="3" key="1">
    <citation type="submission" date="2021-09" db="EMBL/GenBank/DDBJ databases">
        <authorList>
            <consortium name="AG Swart"/>
            <person name="Singh M."/>
            <person name="Singh A."/>
            <person name="Seah K."/>
            <person name="Emmerich C."/>
        </authorList>
    </citation>
    <scope>NUCLEOTIDE SEQUENCE</scope>
    <source>
        <strain evidence="3">ATCC30299</strain>
    </source>
</reference>
<gene>
    <name evidence="3" type="ORF">BSTOLATCC_MIC27654</name>
</gene>
<accession>A0AAU9J1N0</accession>
<organism evidence="3 4">
    <name type="scientific">Blepharisma stoltei</name>
    <dbReference type="NCBI Taxonomy" id="1481888"/>
    <lineage>
        <taxon>Eukaryota</taxon>
        <taxon>Sar</taxon>
        <taxon>Alveolata</taxon>
        <taxon>Ciliophora</taxon>
        <taxon>Postciliodesmatophora</taxon>
        <taxon>Heterotrichea</taxon>
        <taxon>Heterotrichida</taxon>
        <taxon>Blepharismidae</taxon>
        <taxon>Blepharisma</taxon>
    </lineage>
</organism>
<keyword evidence="2" id="KW-0732">Signal</keyword>
<keyword evidence="4" id="KW-1185">Reference proteome</keyword>
<feature type="region of interest" description="Disordered" evidence="1">
    <location>
        <begin position="141"/>
        <end position="315"/>
    </location>
</feature>
<protein>
    <submittedName>
        <fullName evidence="3">Uncharacterized protein</fullName>
    </submittedName>
</protein>
<name>A0AAU9J1N0_9CILI</name>
<feature type="signal peptide" evidence="2">
    <location>
        <begin position="1"/>
        <end position="23"/>
    </location>
</feature>
<proteinExistence type="predicted"/>
<dbReference type="EMBL" id="CAJZBQ010000027">
    <property type="protein sequence ID" value="CAG9321083.1"/>
    <property type="molecule type" value="Genomic_DNA"/>
</dbReference>
<dbReference type="AlphaFoldDB" id="A0AAU9J1N0"/>
<evidence type="ECO:0000313" key="4">
    <source>
        <dbReference type="Proteomes" id="UP001162131"/>
    </source>
</evidence>
<evidence type="ECO:0000313" key="3">
    <source>
        <dbReference type="EMBL" id="CAG9321083.1"/>
    </source>
</evidence>